<dbReference type="eggNOG" id="KOG4640">
    <property type="taxonomic scope" value="Eukaryota"/>
</dbReference>
<dbReference type="STRING" id="2903.R1F348"/>
<reference evidence="10" key="1">
    <citation type="journal article" date="2013" name="Nature">
        <title>Pan genome of the phytoplankton Emiliania underpins its global distribution.</title>
        <authorList>
            <person name="Read B.A."/>
            <person name="Kegel J."/>
            <person name="Klute M.J."/>
            <person name="Kuo A."/>
            <person name="Lefebvre S.C."/>
            <person name="Maumus F."/>
            <person name="Mayer C."/>
            <person name="Miller J."/>
            <person name="Monier A."/>
            <person name="Salamov A."/>
            <person name="Young J."/>
            <person name="Aguilar M."/>
            <person name="Claverie J.M."/>
            <person name="Frickenhaus S."/>
            <person name="Gonzalez K."/>
            <person name="Herman E.K."/>
            <person name="Lin Y.C."/>
            <person name="Napier J."/>
            <person name="Ogata H."/>
            <person name="Sarno A.F."/>
            <person name="Shmutz J."/>
            <person name="Schroeder D."/>
            <person name="de Vargas C."/>
            <person name="Verret F."/>
            <person name="von Dassow P."/>
            <person name="Valentin K."/>
            <person name="Van de Peer Y."/>
            <person name="Wheeler G."/>
            <person name="Dacks J.B."/>
            <person name="Delwiche C.F."/>
            <person name="Dyhrman S.T."/>
            <person name="Glockner G."/>
            <person name="John U."/>
            <person name="Richards T."/>
            <person name="Worden A.Z."/>
            <person name="Zhang X."/>
            <person name="Grigoriev I.V."/>
            <person name="Allen A.E."/>
            <person name="Bidle K."/>
            <person name="Borodovsky M."/>
            <person name="Bowler C."/>
            <person name="Brownlee C."/>
            <person name="Cock J.M."/>
            <person name="Elias M."/>
            <person name="Gladyshev V.N."/>
            <person name="Groth M."/>
            <person name="Guda C."/>
            <person name="Hadaegh A."/>
            <person name="Iglesias-Rodriguez M.D."/>
            <person name="Jenkins J."/>
            <person name="Jones B.M."/>
            <person name="Lawson T."/>
            <person name="Leese F."/>
            <person name="Lindquist E."/>
            <person name="Lobanov A."/>
            <person name="Lomsadze A."/>
            <person name="Malik S.B."/>
            <person name="Marsh M.E."/>
            <person name="Mackinder L."/>
            <person name="Mock T."/>
            <person name="Mueller-Roeber B."/>
            <person name="Pagarete A."/>
            <person name="Parker M."/>
            <person name="Probert I."/>
            <person name="Quesneville H."/>
            <person name="Raines C."/>
            <person name="Rensing S.A."/>
            <person name="Riano-Pachon D.M."/>
            <person name="Richier S."/>
            <person name="Rokitta S."/>
            <person name="Shiraiwa Y."/>
            <person name="Soanes D.M."/>
            <person name="van der Giezen M."/>
            <person name="Wahlund T.M."/>
            <person name="Williams B."/>
            <person name="Wilson W."/>
            <person name="Wolfe G."/>
            <person name="Wurch L.L."/>
        </authorList>
    </citation>
    <scope>NUCLEOTIDE SEQUENCE</scope>
</reference>
<feature type="domain" description="Anaphase-promoting complex subunit 4-like WD40" evidence="7">
    <location>
        <begin position="21"/>
        <end position="71"/>
    </location>
</feature>
<keyword evidence="10" id="KW-1185">Reference proteome</keyword>
<dbReference type="GO" id="GO:0034399">
    <property type="term" value="C:nuclear periphery"/>
    <property type="evidence" value="ECO:0007669"/>
    <property type="project" value="TreeGrafter"/>
</dbReference>
<dbReference type="OMA" id="AFFHACH"/>
<dbReference type="PaxDb" id="2903-EOD33315"/>
<evidence type="ECO:0000256" key="1">
    <source>
        <dbReference type="ARBA" id="ARBA00016067"/>
    </source>
</evidence>
<dbReference type="GO" id="GO:0005680">
    <property type="term" value="C:anaphase-promoting complex"/>
    <property type="evidence" value="ECO:0007669"/>
    <property type="project" value="InterPro"/>
</dbReference>
<dbReference type="InterPro" id="IPR015943">
    <property type="entry name" value="WD40/YVTN_repeat-like_dom_sf"/>
</dbReference>
<dbReference type="PANTHER" id="PTHR13260:SF0">
    <property type="entry name" value="ANAPHASE-PROMOTING COMPLEX SUBUNIT 4"/>
    <property type="match status" value="1"/>
</dbReference>
<evidence type="ECO:0000256" key="2">
    <source>
        <dbReference type="ARBA" id="ARBA00022618"/>
    </source>
</evidence>
<proteinExistence type="predicted"/>
<keyword evidence="4" id="KW-0833">Ubl conjugation pathway</keyword>
<feature type="region of interest" description="Disordered" evidence="6">
    <location>
        <begin position="493"/>
        <end position="533"/>
    </location>
</feature>
<feature type="compositionally biased region" description="Acidic residues" evidence="6">
    <location>
        <begin position="689"/>
        <end position="704"/>
    </location>
</feature>
<evidence type="ECO:0000313" key="10">
    <source>
        <dbReference type="Proteomes" id="UP000013827"/>
    </source>
</evidence>
<dbReference type="InterPro" id="IPR024790">
    <property type="entry name" value="APC4_long_dom"/>
</dbReference>
<keyword evidence="5" id="KW-0131">Cell cycle</keyword>
<feature type="compositionally biased region" description="Acidic residues" evidence="6">
    <location>
        <begin position="742"/>
        <end position="752"/>
    </location>
</feature>
<name>A0A0D3KC30_EMIH1</name>
<keyword evidence="2" id="KW-0132">Cell division</keyword>
<feature type="domain" description="Anaphase-promoting complex subunit 4 long" evidence="8">
    <location>
        <begin position="188"/>
        <end position="390"/>
    </location>
</feature>
<dbReference type="SUPFAM" id="SSF50978">
    <property type="entry name" value="WD40 repeat-like"/>
    <property type="match status" value="1"/>
</dbReference>
<evidence type="ECO:0000313" key="9">
    <source>
        <dbReference type="EnsemblProtists" id="EOD33315"/>
    </source>
</evidence>
<feature type="compositionally biased region" description="Pro residues" evidence="6">
    <location>
        <begin position="514"/>
        <end position="532"/>
    </location>
</feature>
<dbReference type="RefSeq" id="XP_005785744.1">
    <property type="nucleotide sequence ID" value="XM_005785687.1"/>
</dbReference>
<feature type="region of interest" description="Disordered" evidence="6">
    <location>
        <begin position="689"/>
        <end position="752"/>
    </location>
</feature>
<dbReference type="InterPro" id="IPR024977">
    <property type="entry name" value="Apc4-like_WD40_dom"/>
</dbReference>
<dbReference type="Pfam" id="PF12896">
    <property type="entry name" value="ANAPC4"/>
    <property type="match status" value="1"/>
</dbReference>
<dbReference type="Proteomes" id="UP000013827">
    <property type="component" value="Unassembled WGS sequence"/>
</dbReference>
<accession>A0A0D3KC30</accession>
<evidence type="ECO:0000259" key="8">
    <source>
        <dbReference type="Pfam" id="PF12896"/>
    </source>
</evidence>
<dbReference type="GeneID" id="17278585"/>
<dbReference type="PANTHER" id="PTHR13260">
    <property type="entry name" value="ANAPHASE PROMOTING COMPLEX SUBUNIT 4 APC4"/>
    <property type="match status" value="1"/>
</dbReference>
<dbReference type="GO" id="GO:0070979">
    <property type="term" value="P:protein K11-linked ubiquitination"/>
    <property type="evidence" value="ECO:0007669"/>
    <property type="project" value="TreeGrafter"/>
</dbReference>
<dbReference type="AlphaFoldDB" id="A0A0D3KC30"/>
<dbReference type="EnsemblProtists" id="EOD33315">
    <property type="protein sequence ID" value="EOD33315"/>
    <property type="gene ID" value="EMIHUDRAFT_467828"/>
</dbReference>
<evidence type="ECO:0000256" key="5">
    <source>
        <dbReference type="ARBA" id="ARBA00023306"/>
    </source>
</evidence>
<sequence length="752" mass="79824">MAPFELLSGFPKSTSGEVVAMEWSPTMDLIAIATSDSQVAVVRTGWQRLFAIPAAQPIHCLAWRPDGQELMGSGAQLALDSAPLPLDAPLHRLLFEPGRSLEFDLSVTADDSARVQLRVHGRFSLGFLPLADFPALDFGDEPPALLRASLAPSLHALTLVVATRGSARVSLPDGTRQQHEAGTLLLGFRTGQLSRARQEIEALALSFLRCEALTQRASAALEMARQAWAEAAGPFHAKLARLREEVRTESDLNPSDGPATELLALLAYGAPSARVRDVLAHELREAELTRALKAANAAAGAIAQLVLTQVAPALELVVHLVGNLRGLSRWPHHFAGTLGLQPKKVSALLEAAEALRAAAELLLVCARRTDSGLVALLGWLIHAVRRLRDEAPPSADDVPLPDAITVGEYLGRCSGDELLDEVGDLFSTEEGLAAAAEALPTDPLDEHCTLGPIRRLPALEEELAAALSDCFNPVAQHVSAGFQLHSCTPLHADGSAESSTDADGLHIDLRHPEPSPPPPEPAEPAMPGPPPAACLTKPAQLLISAALGALAEEGGVQLDKGPPSWEACAARTPHAHLCRAHFYRDGKIALLHASDAAAGSRLTVVQHEELPFMPIASLPGGSGAPPPLLGLVLTCSLPVVELDCERSRHFAGAVADRLALAERRDGRWGMCSLVLTQKRRIYFLDLEADEEDEEDEEAIGDEESVGERGSDESSNYEPVRSSAAGLSPSAGIEALPGPTSASEDEDMDMEED</sequence>
<evidence type="ECO:0000259" key="7">
    <source>
        <dbReference type="Pfam" id="PF12894"/>
    </source>
</evidence>
<dbReference type="HOGENOM" id="CLU_370263_0_0_1"/>
<dbReference type="Gene3D" id="2.130.10.10">
    <property type="entry name" value="YVTN repeat-like/Quinoprotein amine dehydrogenase"/>
    <property type="match status" value="1"/>
</dbReference>
<organism evidence="9 10">
    <name type="scientific">Emiliania huxleyi (strain CCMP1516)</name>
    <dbReference type="NCBI Taxonomy" id="280463"/>
    <lineage>
        <taxon>Eukaryota</taxon>
        <taxon>Haptista</taxon>
        <taxon>Haptophyta</taxon>
        <taxon>Prymnesiophyceae</taxon>
        <taxon>Isochrysidales</taxon>
        <taxon>Noelaerhabdaceae</taxon>
        <taxon>Emiliania</taxon>
    </lineage>
</organism>
<dbReference type="GO" id="GO:0031145">
    <property type="term" value="P:anaphase-promoting complex-dependent catabolic process"/>
    <property type="evidence" value="ECO:0007669"/>
    <property type="project" value="InterPro"/>
</dbReference>
<keyword evidence="3" id="KW-0498">Mitosis</keyword>
<dbReference type="KEGG" id="ehx:EMIHUDRAFT_467828"/>
<protein>
    <recommendedName>
        <fullName evidence="1">Anaphase-promoting complex subunit 4</fullName>
    </recommendedName>
</protein>
<dbReference type="InterPro" id="IPR036322">
    <property type="entry name" value="WD40_repeat_dom_sf"/>
</dbReference>
<dbReference type="InterPro" id="IPR024789">
    <property type="entry name" value="APC4"/>
</dbReference>
<dbReference type="Pfam" id="PF12894">
    <property type="entry name" value="ANAPC4_WD40"/>
    <property type="match status" value="1"/>
</dbReference>
<dbReference type="GO" id="GO:0051301">
    <property type="term" value="P:cell division"/>
    <property type="evidence" value="ECO:0007669"/>
    <property type="project" value="UniProtKB-KW"/>
</dbReference>
<reference evidence="9" key="2">
    <citation type="submission" date="2024-10" db="UniProtKB">
        <authorList>
            <consortium name="EnsemblProtists"/>
        </authorList>
    </citation>
    <scope>IDENTIFICATION</scope>
</reference>
<evidence type="ECO:0000256" key="4">
    <source>
        <dbReference type="ARBA" id="ARBA00022786"/>
    </source>
</evidence>
<evidence type="ECO:0000256" key="3">
    <source>
        <dbReference type="ARBA" id="ARBA00022776"/>
    </source>
</evidence>
<feature type="compositionally biased region" description="Basic and acidic residues" evidence="6">
    <location>
        <begin position="503"/>
        <end position="513"/>
    </location>
</feature>
<evidence type="ECO:0000256" key="6">
    <source>
        <dbReference type="SAM" id="MobiDB-lite"/>
    </source>
</evidence>